<comment type="caution">
    <text evidence="4">The sequence shown here is derived from an EMBL/GenBank/DDBJ whole genome shotgun (WGS) entry which is preliminary data.</text>
</comment>
<dbReference type="InterPro" id="IPR045055">
    <property type="entry name" value="DNA2/NAM7-like"/>
</dbReference>
<dbReference type="Gene3D" id="3.40.50.300">
    <property type="entry name" value="P-loop containing nucleotide triphosphate hydrolases"/>
    <property type="match status" value="2"/>
</dbReference>
<gene>
    <name evidence="4" type="ORF">CCMP2556_LOCUS28036</name>
</gene>
<evidence type="ECO:0000256" key="1">
    <source>
        <dbReference type="SAM" id="MobiDB-lite"/>
    </source>
</evidence>
<dbReference type="InterPro" id="IPR041679">
    <property type="entry name" value="DNA2/NAM7-like_C"/>
</dbReference>
<protein>
    <submittedName>
        <fullName evidence="4">Uncharacterized protein</fullName>
    </submittedName>
</protein>
<dbReference type="Pfam" id="PF13086">
    <property type="entry name" value="AAA_11"/>
    <property type="match status" value="2"/>
</dbReference>
<name>A0ABP0MYK9_9DINO</name>
<feature type="domain" description="DNA2/NAM7 helicase helicase" evidence="2">
    <location>
        <begin position="481"/>
        <end position="552"/>
    </location>
</feature>
<dbReference type="PANTHER" id="PTHR10887:SF495">
    <property type="entry name" value="HELICASE SENATAXIN ISOFORM X1-RELATED"/>
    <property type="match status" value="1"/>
</dbReference>
<feature type="domain" description="DNA2/NAM7 helicase-like C-terminal" evidence="3">
    <location>
        <begin position="563"/>
        <end position="757"/>
    </location>
</feature>
<sequence>MTVPGCPIRTAAVAPSKQAAKTKATCDYVQILQNHGLMQTPAKIQQKRKNTSHHSQPPSKKGAVGTSTSTGPVPVGRFEPAVAHVNDVLCGKIVEALKLNRMAKCVQIFQDIRRAKQIISLKQLAKFADSMGMRTPEAQAMEFFDAIKALDLADHSSPAAQRYFSRFARWAIREFLADAKAAINQAKSLPGHVLERNGCCLQQAHTKVGSKGSQLMVTPQSPIGSATFQRGDWLLLTWPPSLRPTELVTASSPGQICAEAEIVAVQTMPQVCFEVKMMGEAADAAVNRLKDKTCRVDKIANHVTLSRQLDALQKVCNAPIQWNAHLVAHAIRDLSSSEPTWVKHLLLCADSAFSGREAELAAEEVPFSLSPHNPLLLEANVSQRRALLSACGRQLTLIQGPPGTGKTTTALLLVRAWVFTNQRPILCAADSNIAVDNLVDGCAKAKLSVVRVGRPEATRTDLEQYNVLDMVKDADPDRRFGVQKGILNQADVVCCTCFGADHPMIQQMSFARVLLDEAAQATELSALVPLMKMKSQGCVTLVGDHRQLPPTISNLTVDVEGFGTSLFERLASQGVQPYLLNIQYRMHPCISAFPSVMYYKGQILSGVTGSARKPPQGIAWPNADVPVTFLPVAGREVSEGTSWTNSSEVQAVQELLKSLLAWDDISAQEVGIITPYAAQARLLRRTLGCPPPGKRMAPGSLNMEVSSVDGFQGREKDVIIVTTVRANAAGKVGFVGDTRRLNVTLTRAKRGLVVVGCFNTLSADENGWRPWLIWAQERGLIAGCEATMPEAAEALTTLGSLSEQQLLTTAVGQ</sequence>
<dbReference type="Pfam" id="PF13087">
    <property type="entry name" value="AAA_12"/>
    <property type="match status" value="1"/>
</dbReference>
<dbReference type="Proteomes" id="UP001642484">
    <property type="component" value="Unassembled WGS sequence"/>
</dbReference>
<dbReference type="InterPro" id="IPR041677">
    <property type="entry name" value="DNA2/NAM7_AAA_11"/>
</dbReference>
<reference evidence="4 5" key="1">
    <citation type="submission" date="2024-02" db="EMBL/GenBank/DDBJ databases">
        <authorList>
            <person name="Chen Y."/>
            <person name="Shah S."/>
            <person name="Dougan E. K."/>
            <person name="Thang M."/>
            <person name="Chan C."/>
        </authorList>
    </citation>
    <scope>NUCLEOTIDE SEQUENCE [LARGE SCALE GENOMIC DNA]</scope>
</reference>
<evidence type="ECO:0000259" key="3">
    <source>
        <dbReference type="Pfam" id="PF13087"/>
    </source>
</evidence>
<dbReference type="InterPro" id="IPR047187">
    <property type="entry name" value="SF1_C_Upf1"/>
</dbReference>
<organism evidence="4 5">
    <name type="scientific">Durusdinium trenchii</name>
    <dbReference type="NCBI Taxonomy" id="1381693"/>
    <lineage>
        <taxon>Eukaryota</taxon>
        <taxon>Sar</taxon>
        <taxon>Alveolata</taxon>
        <taxon>Dinophyceae</taxon>
        <taxon>Suessiales</taxon>
        <taxon>Symbiodiniaceae</taxon>
        <taxon>Durusdinium</taxon>
    </lineage>
</organism>
<proteinExistence type="predicted"/>
<feature type="region of interest" description="Disordered" evidence="1">
    <location>
        <begin position="42"/>
        <end position="72"/>
    </location>
</feature>
<dbReference type="CDD" id="cd18808">
    <property type="entry name" value="SF1_C_Upf1"/>
    <property type="match status" value="1"/>
</dbReference>
<evidence type="ECO:0000313" key="5">
    <source>
        <dbReference type="Proteomes" id="UP001642484"/>
    </source>
</evidence>
<dbReference type="PANTHER" id="PTHR10887">
    <property type="entry name" value="DNA2/NAM7 HELICASE FAMILY"/>
    <property type="match status" value="1"/>
</dbReference>
<evidence type="ECO:0000313" key="4">
    <source>
        <dbReference type="EMBL" id="CAK9056607.1"/>
    </source>
</evidence>
<evidence type="ECO:0000259" key="2">
    <source>
        <dbReference type="Pfam" id="PF13086"/>
    </source>
</evidence>
<dbReference type="InterPro" id="IPR027417">
    <property type="entry name" value="P-loop_NTPase"/>
</dbReference>
<accession>A0ABP0MYK9</accession>
<feature type="domain" description="DNA2/NAM7 helicase helicase" evidence="2">
    <location>
        <begin position="379"/>
        <end position="471"/>
    </location>
</feature>
<keyword evidence="5" id="KW-1185">Reference proteome</keyword>
<dbReference type="EMBL" id="CAXAMN010020779">
    <property type="protein sequence ID" value="CAK9056607.1"/>
    <property type="molecule type" value="Genomic_DNA"/>
</dbReference>
<dbReference type="SUPFAM" id="SSF52540">
    <property type="entry name" value="P-loop containing nucleoside triphosphate hydrolases"/>
    <property type="match status" value="1"/>
</dbReference>